<evidence type="ECO:0000259" key="1">
    <source>
        <dbReference type="Pfam" id="PF02214"/>
    </source>
</evidence>
<gene>
    <name evidence="2" type="ORF">DEBR0S3_13102G</name>
</gene>
<dbReference type="PANTHER" id="PTHR31758:SF2">
    <property type="entry name" value="BTB_POZ DOMAIN-CONTAINING PROTEIN YLR108C"/>
    <property type="match status" value="1"/>
</dbReference>
<dbReference type="AlphaFoldDB" id="A0A7D9H0B3"/>
<dbReference type="EMBL" id="CABFWN010000003">
    <property type="protein sequence ID" value="VUG18502.1"/>
    <property type="molecule type" value="Genomic_DNA"/>
</dbReference>
<keyword evidence="3" id="KW-1185">Reference proteome</keyword>
<dbReference type="SUPFAM" id="SSF54695">
    <property type="entry name" value="POZ domain"/>
    <property type="match status" value="2"/>
</dbReference>
<protein>
    <submittedName>
        <fullName evidence="2">DEBR0S3_13102g1_1</fullName>
    </submittedName>
</protein>
<dbReference type="GO" id="GO:0051260">
    <property type="term" value="P:protein homooligomerization"/>
    <property type="evidence" value="ECO:0007669"/>
    <property type="project" value="InterPro"/>
</dbReference>
<proteinExistence type="predicted"/>
<sequence length="439" mass="50504">MLNPILPVPRDVHPEENPQIPEILPHERMYSIQIGDKLFKLSGASLSYDSPSYFTDYFSQPNNEYGTLFIDRSPRVFKKICQHLQGYSIKVQDEYEFMYLYADTTYFRLNKLRLKLLDEGLFVNIGGETFQISKAIFRQKGNSPNYFTVLYETLQADPFLNSKVLIRPPSMTPYKIHRSPLLFRQLLYLLTGGIVDIKDENHRKQLIEEARYYSFFALEQQLTKTDIRKNPFTMHDEILINFNDIKKDGMINVSSSNQEALVQYSRPHCDRIGRDLVIQIISAEVTLLIDANDSFCSLSVVGKTAKILYGLLSVVSDDVIFEQTDTQLKLTLLVRLDNCYSHINSVEMQDGWISKLVEARKHKLSPLPMSDPSFFNSNVPRPTQTSINTRKVPPQVIAIKVLRSQWTISVTGRHRILANGVMIDGVSDEANYNNRRGFI</sequence>
<name>A0A7D9H0B3_DEKBR</name>
<dbReference type="PANTHER" id="PTHR31758">
    <property type="entry name" value="BTB/POZ DOMAIN-CONTAINING PROTEIN YLR108C"/>
    <property type="match status" value="1"/>
</dbReference>
<evidence type="ECO:0000313" key="2">
    <source>
        <dbReference type="EMBL" id="VUG18502.1"/>
    </source>
</evidence>
<dbReference type="InterPro" id="IPR011333">
    <property type="entry name" value="SKP1/BTB/POZ_sf"/>
</dbReference>
<dbReference type="Proteomes" id="UP000478008">
    <property type="component" value="Unassembled WGS sequence"/>
</dbReference>
<reference evidence="2 3" key="1">
    <citation type="submission" date="2019-07" db="EMBL/GenBank/DDBJ databases">
        <authorList>
            <person name="Friedrich A."/>
            <person name="Schacherer J."/>
        </authorList>
    </citation>
    <scope>NUCLEOTIDE SEQUENCE [LARGE SCALE GENOMIC DNA]</scope>
</reference>
<dbReference type="Pfam" id="PF02214">
    <property type="entry name" value="BTB_2"/>
    <property type="match status" value="2"/>
</dbReference>
<feature type="domain" description="Potassium channel tetramerisation-type BTB" evidence="1">
    <location>
        <begin position="32"/>
        <end position="114"/>
    </location>
</feature>
<dbReference type="OMA" id="NCYSHIN"/>
<accession>A0A7D9H0B3</accession>
<feature type="domain" description="Potassium channel tetramerisation-type BTB" evidence="1">
    <location>
        <begin position="122"/>
        <end position="215"/>
    </location>
</feature>
<dbReference type="InterPro" id="IPR003131">
    <property type="entry name" value="T1-type_BTB"/>
</dbReference>
<organism evidence="2 3">
    <name type="scientific">Dekkera bruxellensis</name>
    <name type="common">Brettanomyces custersii</name>
    <dbReference type="NCBI Taxonomy" id="5007"/>
    <lineage>
        <taxon>Eukaryota</taxon>
        <taxon>Fungi</taxon>
        <taxon>Dikarya</taxon>
        <taxon>Ascomycota</taxon>
        <taxon>Saccharomycotina</taxon>
        <taxon>Pichiomycetes</taxon>
        <taxon>Pichiales</taxon>
        <taxon>Pichiaceae</taxon>
        <taxon>Brettanomyces</taxon>
    </lineage>
</organism>
<evidence type="ECO:0000313" key="3">
    <source>
        <dbReference type="Proteomes" id="UP000478008"/>
    </source>
</evidence>
<dbReference type="Gene3D" id="3.30.710.10">
    <property type="entry name" value="Potassium Channel Kv1.1, Chain A"/>
    <property type="match status" value="2"/>
</dbReference>